<evidence type="ECO:0000313" key="2">
    <source>
        <dbReference type="EMBL" id="BAE02340.1"/>
    </source>
</evidence>
<feature type="region of interest" description="Disordered" evidence="1">
    <location>
        <begin position="44"/>
        <end position="70"/>
    </location>
</feature>
<proteinExistence type="evidence at transcript level"/>
<dbReference type="AlphaFoldDB" id="Q4R3H7"/>
<accession>Q4R3H7</accession>
<reference evidence="2" key="2">
    <citation type="submission" date="2005-06" db="EMBL/GenBank/DDBJ databases">
        <title>DNA sequences of macaque genes expressed in brain or testis and its evolutionary implications.</title>
        <authorList>
            <consortium name="International consortium for macaque cDNA sequencing and analysis"/>
        </authorList>
    </citation>
    <scope>NUCLEOTIDE SEQUENCE</scope>
</reference>
<sequence length="121" mass="12786">MTVGWDCNFRHCSKYSSIPGLSKPILAGPASFSAKQPRTADVSLITGDLRPPPAWKSSNDSGSLALTPRPQLELAESSPAASFLSSRSWQGLEPRLGQTPVTEAVSGRRGIAIAYEDEGSG</sequence>
<evidence type="ECO:0000256" key="1">
    <source>
        <dbReference type="SAM" id="MobiDB-lite"/>
    </source>
</evidence>
<name>Q4R3H7_MACFA</name>
<protein>
    <submittedName>
        <fullName evidence="2">Testis cDNA clone: QtsA-16852, similar to human DPH2-like 2 (S. cerevisiae) (DPH2L2), transcript variant2</fullName>
    </submittedName>
</protein>
<dbReference type="EMBL" id="AB179289">
    <property type="protein sequence ID" value="BAE02340.1"/>
    <property type="molecule type" value="mRNA"/>
</dbReference>
<reference evidence="2" key="1">
    <citation type="journal article" date="2005" name="Mol. Biol. Evol.">
        <title>Substitution rate and structural divergence of 5'UTR evolution: comparative analysis between human and cynomolgus monkey cDNAs.</title>
        <authorList>
            <person name="Osada N."/>
            <person name="Hirata M."/>
            <person name="Tanuma R."/>
            <person name="Kusuda J."/>
            <person name="Hida M."/>
            <person name="Suzuki Y."/>
            <person name="Sugano S."/>
            <person name="Gojobori T."/>
            <person name="Shen C.K."/>
            <person name="Wu C.I."/>
            <person name="Hashimoto K."/>
        </authorList>
    </citation>
    <scope>NUCLEOTIDE SEQUENCE</scope>
</reference>
<organism evidence="2">
    <name type="scientific">Macaca fascicularis</name>
    <name type="common">Crab-eating macaque</name>
    <name type="synonym">Cynomolgus monkey</name>
    <dbReference type="NCBI Taxonomy" id="9541"/>
    <lineage>
        <taxon>Eukaryota</taxon>
        <taxon>Metazoa</taxon>
        <taxon>Chordata</taxon>
        <taxon>Craniata</taxon>
        <taxon>Vertebrata</taxon>
        <taxon>Euteleostomi</taxon>
        <taxon>Mammalia</taxon>
        <taxon>Eutheria</taxon>
        <taxon>Euarchontoglires</taxon>
        <taxon>Primates</taxon>
        <taxon>Haplorrhini</taxon>
        <taxon>Catarrhini</taxon>
        <taxon>Cercopithecidae</taxon>
        <taxon>Cercopithecinae</taxon>
        <taxon>Macaca</taxon>
    </lineage>
</organism>